<proteinExistence type="predicted"/>
<comment type="caution">
    <text evidence="2">The sequence shown here is derived from an EMBL/GenBank/DDBJ whole genome shotgun (WGS) entry which is preliminary data.</text>
</comment>
<dbReference type="AlphaFoldDB" id="A0AAU9JX41"/>
<dbReference type="Proteomes" id="UP001162131">
    <property type="component" value="Unassembled WGS sequence"/>
</dbReference>
<dbReference type="EMBL" id="CAJZBQ010000047">
    <property type="protein sequence ID" value="CAG9329107.1"/>
    <property type="molecule type" value="Genomic_DNA"/>
</dbReference>
<evidence type="ECO:0000256" key="1">
    <source>
        <dbReference type="SAM" id="MobiDB-lite"/>
    </source>
</evidence>
<reference evidence="2" key="1">
    <citation type="submission" date="2021-09" db="EMBL/GenBank/DDBJ databases">
        <authorList>
            <consortium name="AG Swart"/>
            <person name="Singh M."/>
            <person name="Singh A."/>
            <person name="Seah K."/>
            <person name="Emmerich C."/>
        </authorList>
    </citation>
    <scope>NUCLEOTIDE SEQUENCE</scope>
    <source>
        <strain evidence="2">ATCC30299</strain>
    </source>
</reference>
<gene>
    <name evidence="2" type="ORF">BSTOLATCC_MIC47937</name>
</gene>
<organism evidence="2 3">
    <name type="scientific">Blepharisma stoltei</name>
    <dbReference type="NCBI Taxonomy" id="1481888"/>
    <lineage>
        <taxon>Eukaryota</taxon>
        <taxon>Sar</taxon>
        <taxon>Alveolata</taxon>
        <taxon>Ciliophora</taxon>
        <taxon>Postciliodesmatophora</taxon>
        <taxon>Heterotrichea</taxon>
        <taxon>Heterotrichida</taxon>
        <taxon>Blepharismidae</taxon>
        <taxon>Blepharisma</taxon>
    </lineage>
</organism>
<feature type="region of interest" description="Disordered" evidence="1">
    <location>
        <begin position="85"/>
        <end position="129"/>
    </location>
</feature>
<sequence>MDLSRKFLQKYIEKDHENPSEQLKIKYSAVRLPKLKLLRSIDVSPMQKRKGFSNSPLEDLYKPKLINQSATIIKDLSSFVTEFPNHRKRKSQQFEPDETKSSIFNDITLDEQTNLSQREEDVEEKPKPKKKIVCLSIPQVVYQPDEDEN</sequence>
<evidence type="ECO:0000313" key="3">
    <source>
        <dbReference type="Proteomes" id="UP001162131"/>
    </source>
</evidence>
<name>A0AAU9JX41_9CILI</name>
<accession>A0AAU9JX41</accession>
<feature type="compositionally biased region" description="Polar residues" evidence="1">
    <location>
        <begin position="101"/>
        <end position="116"/>
    </location>
</feature>
<keyword evidence="3" id="KW-1185">Reference proteome</keyword>
<evidence type="ECO:0000313" key="2">
    <source>
        <dbReference type="EMBL" id="CAG9329107.1"/>
    </source>
</evidence>
<protein>
    <submittedName>
        <fullName evidence="2">Uncharacterized protein</fullName>
    </submittedName>
</protein>